<feature type="compositionally biased region" description="Polar residues" evidence="1">
    <location>
        <begin position="54"/>
        <end position="63"/>
    </location>
</feature>
<accession>A0AAV8T7P9</accession>
<comment type="caution">
    <text evidence="2">The sequence shown here is derived from an EMBL/GenBank/DDBJ whole genome shotgun (WGS) entry which is preliminary data.</text>
</comment>
<dbReference type="Proteomes" id="UP001159364">
    <property type="component" value="Linkage Group LG06"/>
</dbReference>
<sequence length="73" mass="7928">MENQKPDNTVKLPSIEIELMEPPTLSAEEIKFAREAALKAFLAKKNERAGVVAETSSMESSDQAAGKKLKLPA</sequence>
<evidence type="ECO:0000313" key="3">
    <source>
        <dbReference type="Proteomes" id="UP001159364"/>
    </source>
</evidence>
<organism evidence="2 3">
    <name type="scientific">Erythroxylum novogranatense</name>
    <dbReference type="NCBI Taxonomy" id="1862640"/>
    <lineage>
        <taxon>Eukaryota</taxon>
        <taxon>Viridiplantae</taxon>
        <taxon>Streptophyta</taxon>
        <taxon>Embryophyta</taxon>
        <taxon>Tracheophyta</taxon>
        <taxon>Spermatophyta</taxon>
        <taxon>Magnoliopsida</taxon>
        <taxon>eudicotyledons</taxon>
        <taxon>Gunneridae</taxon>
        <taxon>Pentapetalae</taxon>
        <taxon>rosids</taxon>
        <taxon>fabids</taxon>
        <taxon>Malpighiales</taxon>
        <taxon>Erythroxylaceae</taxon>
        <taxon>Erythroxylum</taxon>
    </lineage>
</organism>
<reference evidence="2 3" key="1">
    <citation type="submission" date="2021-09" db="EMBL/GenBank/DDBJ databases">
        <title>Genomic insights and catalytic innovation underlie evolution of tropane alkaloids biosynthesis.</title>
        <authorList>
            <person name="Wang Y.-J."/>
            <person name="Tian T."/>
            <person name="Huang J.-P."/>
            <person name="Huang S.-X."/>
        </authorList>
    </citation>
    <scope>NUCLEOTIDE SEQUENCE [LARGE SCALE GENOMIC DNA]</scope>
    <source>
        <strain evidence="2">KIB-2018</strain>
        <tissue evidence="2">Leaf</tissue>
    </source>
</reference>
<dbReference type="AlphaFoldDB" id="A0AAV8T7P9"/>
<keyword evidence="3" id="KW-1185">Reference proteome</keyword>
<evidence type="ECO:0000256" key="1">
    <source>
        <dbReference type="SAM" id="MobiDB-lite"/>
    </source>
</evidence>
<dbReference type="EMBL" id="JAIWQS010000006">
    <property type="protein sequence ID" value="KAJ8762790.1"/>
    <property type="molecule type" value="Genomic_DNA"/>
</dbReference>
<gene>
    <name evidence="2" type="ORF">K2173_022919</name>
</gene>
<name>A0AAV8T7P9_9ROSI</name>
<feature type="region of interest" description="Disordered" evidence="1">
    <location>
        <begin position="50"/>
        <end position="73"/>
    </location>
</feature>
<protein>
    <submittedName>
        <fullName evidence="2">Uncharacterized protein</fullName>
    </submittedName>
</protein>
<proteinExistence type="predicted"/>
<evidence type="ECO:0000313" key="2">
    <source>
        <dbReference type="EMBL" id="KAJ8762790.1"/>
    </source>
</evidence>